<dbReference type="GO" id="GO:0006313">
    <property type="term" value="P:DNA transposition"/>
    <property type="evidence" value="ECO:0007669"/>
    <property type="project" value="InterPro"/>
</dbReference>
<feature type="domain" description="Transposase IS110-like N-terminal" evidence="1">
    <location>
        <begin position="6"/>
        <end position="161"/>
    </location>
</feature>
<dbReference type="EMBL" id="BSTI01000003">
    <property type="protein sequence ID" value="GLY65229.1"/>
    <property type="molecule type" value="Genomic_DNA"/>
</dbReference>
<accession>A0A9W6VFU3</accession>
<dbReference type="InterPro" id="IPR002525">
    <property type="entry name" value="Transp_IS110-like_N"/>
</dbReference>
<dbReference type="NCBIfam" id="NF033542">
    <property type="entry name" value="transpos_IS110"/>
    <property type="match status" value="1"/>
</dbReference>
<dbReference type="AlphaFoldDB" id="A0A9W6VFU3"/>
<protein>
    <submittedName>
        <fullName evidence="3">IS110 family transposase</fullName>
    </submittedName>
</protein>
<evidence type="ECO:0000313" key="4">
    <source>
        <dbReference type="Proteomes" id="UP001165136"/>
    </source>
</evidence>
<dbReference type="InterPro" id="IPR047650">
    <property type="entry name" value="Transpos_IS110"/>
</dbReference>
<comment type="caution">
    <text evidence="3">The sequence shown here is derived from an EMBL/GenBank/DDBJ whole genome shotgun (WGS) entry which is preliminary data.</text>
</comment>
<evidence type="ECO:0000259" key="2">
    <source>
        <dbReference type="Pfam" id="PF02371"/>
    </source>
</evidence>
<keyword evidence="4" id="KW-1185">Reference proteome</keyword>
<gene>
    <name evidence="3" type="ORF">Atai01_18480</name>
</gene>
<dbReference type="Proteomes" id="UP001165136">
    <property type="component" value="Unassembled WGS sequence"/>
</dbReference>
<reference evidence="3" key="1">
    <citation type="submission" date="2023-03" db="EMBL/GenBank/DDBJ databases">
        <title>Amycolatopsis taiwanensis NBRC 103393.</title>
        <authorList>
            <person name="Ichikawa N."/>
            <person name="Sato H."/>
            <person name="Tonouchi N."/>
        </authorList>
    </citation>
    <scope>NUCLEOTIDE SEQUENCE</scope>
    <source>
        <strain evidence="3">NBRC 103393</strain>
    </source>
</reference>
<proteinExistence type="predicted"/>
<dbReference type="PANTHER" id="PTHR33055">
    <property type="entry name" value="TRANSPOSASE FOR INSERTION SEQUENCE ELEMENT IS1111A"/>
    <property type="match status" value="1"/>
</dbReference>
<sequence length="399" mass="43668">MNRVWVGIDVGKEHHWACVLDDEGKRLLSRRVANDEADLLALLGEVDGLGATEVVWAVDLTTVEAALLLAVLWGHGERVRYLPGKAVNRAAAGYRSEGKTDAKDARVIADQARMRQDLAELRPTDELVVELRMLTTRRADLVADRTRAVNRLRQHLTAVCPALERAADLGQRAWVVLLTRYQRPKALRSTGAARLAGVLTNAGVRASTAEHIAEAAVAAAKSQVTRLAGEDVAAGLVAGLAKEVMSLDERIKSLDADIEARFHRHRLAEVILSMPGIGFRLGAEFLAAIGDLSWFASADHLAAYAGLAPVPNDSGKRTGRLHRPQRYNRALRRVFYMSALTSIRSDPTSRAYYDKKRAEGKRAKAAIIALARRRANVLWALLRDNRTWEPNAPVTAAAA</sequence>
<dbReference type="Pfam" id="PF02371">
    <property type="entry name" value="Transposase_20"/>
    <property type="match status" value="1"/>
</dbReference>
<dbReference type="GO" id="GO:0004803">
    <property type="term" value="F:transposase activity"/>
    <property type="evidence" value="ECO:0007669"/>
    <property type="project" value="InterPro"/>
</dbReference>
<evidence type="ECO:0000259" key="1">
    <source>
        <dbReference type="Pfam" id="PF01548"/>
    </source>
</evidence>
<dbReference type="Pfam" id="PF01548">
    <property type="entry name" value="DEDD_Tnp_IS110"/>
    <property type="match status" value="1"/>
</dbReference>
<organism evidence="3 4">
    <name type="scientific">Amycolatopsis taiwanensis</name>
    <dbReference type="NCBI Taxonomy" id="342230"/>
    <lineage>
        <taxon>Bacteria</taxon>
        <taxon>Bacillati</taxon>
        <taxon>Actinomycetota</taxon>
        <taxon>Actinomycetes</taxon>
        <taxon>Pseudonocardiales</taxon>
        <taxon>Pseudonocardiaceae</taxon>
        <taxon>Amycolatopsis</taxon>
    </lineage>
</organism>
<feature type="domain" description="Transposase IS116/IS110/IS902 C-terminal" evidence="2">
    <location>
        <begin position="269"/>
        <end position="353"/>
    </location>
</feature>
<dbReference type="InterPro" id="IPR003346">
    <property type="entry name" value="Transposase_20"/>
</dbReference>
<dbReference type="PANTHER" id="PTHR33055:SF3">
    <property type="entry name" value="PUTATIVE TRANSPOSASE FOR IS117-RELATED"/>
    <property type="match status" value="1"/>
</dbReference>
<dbReference type="RefSeq" id="WP_285486509.1">
    <property type="nucleotide sequence ID" value="NZ_BSTI01000003.1"/>
</dbReference>
<name>A0A9W6VFU3_9PSEU</name>
<evidence type="ECO:0000313" key="3">
    <source>
        <dbReference type="EMBL" id="GLY65229.1"/>
    </source>
</evidence>
<dbReference type="GO" id="GO:0003677">
    <property type="term" value="F:DNA binding"/>
    <property type="evidence" value="ECO:0007669"/>
    <property type="project" value="InterPro"/>
</dbReference>